<gene>
    <name evidence="2" type="ORF">GGR95_003124</name>
</gene>
<evidence type="ECO:0000313" key="2">
    <source>
        <dbReference type="EMBL" id="MBB3995468.1"/>
    </source>
</evidence>
<dbReference type="GO" id="GO:0006310">
    <property type="term" value="P:DNA recombination"/>
    <property type="evidence" value="ECO:0007669"/>
    <property type="project" value="UniProtKB-KW"/>
</dbReference>
<reference evidence="2 3" key="1">
    <citation type="submission" date="2020-08" db="EMBL/GenBank/DDBJ databases">
        <title>Genomic Encyclopedia of Type Strains, Phase IV (KMG-IV): sequencing the most valuable type-strain genomes for metagenomic binning, comparative biology and taxonomic classification.</title>
        <authorList>
            <person name="Goeker M."/>
        </authorList>
    </citation>
    <scope>NUCLEOTIDE SEQUENCE [LARGE SCALE GENOMIC DNA]</scope>
    <source>
        <strain evidence="2 3">DSM 102234</strain>
    </source>
</reference>
<dbReference type="Gene3D" id="1.10.443.10">
    <property type="entry name" value="Intergrase catalytic core"/>
    <property type="match status" value="1"/>
</dbReference>
<dbReference type="GO" id="GO:0003677">
    <property type="term" value="F:DNA binding"/>
    <property type="evidence" value="ECO:0007669"/>
    <property type="project" value="InterPro"/>
</dbReference>
<keyword evidence="1" id="KW-0233">DNA recombination</keyword>
<organism evidence="2 3">
    <name type="scientific">Sulfitobacter undariae</name>
    <dbReference type="NCBI Taxonomy" id="1563671"/>
    <lineage>
        <taxon>Bacteria</taxon>
        <taxon>Pseudomonadati</taxon>
        <taxon>Pseudomonadota</taxon>
        <taxon>Alphaproteobacteria</taxon>
        <taxon>Rhodobacterales</taxon>
        <taxon>Roseobacteraceae</taxon>
        <taxon>Sulfitobacter</taxon>
    </lineage>
</organism>
<accession>A0A7W6E653</accession>
<dbReference type="SUPFAM" id="SSF56349">
    <property type="entry name" value="DNA breaking-rejoining enzymes"/>
    <property type="match status" value="1"/>
</dbReference>
<dbReference type="EMBL" id="JACIEI010000015">
    <property type="protein sequence ID" value="MBB3995468.1"/>
    <property type="molecule type" value="Genomic_DNA"/>
</dbReference>
<dbReference type="GO" id="GO:0015074">
    <property type="term" value="P:DNA integration"/>
    <property type="evidence" value="ECO:0007669"/>
    <property type="project" value="InterPro"/>
</dbReference>
<dbReference type="RefSeq" id="WP_184567415.1">
    <property type="nucleotide sequence ID" value="NZ_JACIEI010000015.1"/>
</dbReference>
<dbReference type="InterPro" id="IPR013762">
    <property type="entry name" value="Integrase-like_cat_sf"/>
</dbReference>
<protein>
    <submittedName>
        <fullName evidence="2">Integrase</fullName>
    </submittedName>
</protein>
<dbReference type="AlphaFoldDB" id="A0A7W6E653"/>
<sequence>MDAITNNTLSPSEARILLTEMLRDELGQLLSKQQDFSNWEDCELDARIEALEAENAALRREARRGKWDNVQTPLTKASALTSIVLPKPTTSDLGRQAISLKRRLNEVEMAVLDGDDINQATKGMLEEHGSTPLEEFVKAPVLISHAWEQTLKNYPTVSMRPNINGIGRLATEFFGDVPVASIHKERQIEFFVWLSRLPRKHGKSHGKNRYNSHAKVITKNFEISEADAHDFAVTERIRGRNDISTPEKRSLLAEELTPRVTIANIRKLRDSLNRIFKGAGDLGIEPPVALPYKIIENVIKANIPNDALYVRVTKPKIRVTWSEERLAKFLTSPIYTGCASKHRRWKPGSVIIRDATYWIPLIVLSLGTRIEEITLLRRKDVRYRNGTYCLAIGTAPEQSIKTEDSQRVIPLPQILLDLGFMQWFQSLTDEHGPLLFPEAACRSEVNAASSAFGKHFVRILEKLDLRAFNEDFYALRKTFSSMLREADVQDGQR</sequence>
<name>A0A7W6E653_9RHOB</name>
<proteinExistence type="predicted"/>
<keyword evidence="3" id="KW-1185">Reference proteome</keyword>
<comment type="caution">
    <text evidence="2">The sequence shown here is derived from an EMBL/GenBank/DDBJ whole genome shotgun (WGS) entry which is preliminary data.</text>
</comment>
<evidence type="ECO:0000256" key="1">
    <source>
        <dbReference type="ARBA" id="ARBA00023172"/>
    </source>
</evidence>
<dbReference type="InterPro" id="IPR011010">
    <property type="entry name" value="DNA_brk_join_enz"/>
</dbReference>
<evidence type="ECO:0000313" key="3">
    <source>
        <dbReference type="Proteomes" id="UP000530268"/>
    </source>
</evidence>
<dbReference type="Proteomes" id="UP000530268">
    <property type="component" value="Unassembled WGS sequence"/>
</dbReference>